<sequence>MNPRLIWFVAGSAAGVYASVKARRAAYRMSMPGLIDQAAALGTGVRAFADEVRDGMTTAEHRFARELAADDPHPEPLGPATTLAPLDAAPLDDAAPDLPDERDHP</sequence>
<evidence type="ECO:0000313" key="3">
    <source>
        <dbReference type="Proteomes" id="UP000067689"/>
    </source>
</evidence>
<dbReference type="AlphaFoldDB" id="A0A0U4CPD5"/>
<evidence type="ECO:0000313" key="2">
    <source>
        <dbReference type="EMBL" id="ALX04966.1"/>
    </source>
</evidence>
<dbReference type="Proteomes" id="UP000067689">
    <property type="component" value="Chromosome"/>
</dbReference>
<feature type="region of interest" description="Disordered" evidence="1">
    <location>
        <begin position="68"/>
        <end position="105"/>
    </location>
</feature>
<dbReference type="InterPro" id="IPR046165">
    <property type="entry name" value="DUF6167"/>
</dbReference>
<reference evidence="2 3" key="1">
    <citation type="journal article" date="1991" name="Int. J. Syst. Bacteriol.">
        <title>Description of the erythromycin-producing bacterium Arthrobacter sp. strain NRRL B-3381 as Aeromicrobium erythreum gen. nov., sp. nov.</title>
        <authorList>
            <person name="Miller E.S."/>
            <person name="Woese C.R."/>
            <person name="Brenner S."/>
        </authorList>
    </citation>
    <scope>NUCLEOTIDE SEQUENCE [LARGE SCALE GENOMIC DNA]</scope>
    <source>
        <strain evidence="2 3">AR18</strain>
    </source>
</reference>
<dbReference type="KEGG" id="aer:AERYTH_09760"/>
<dbReference type="RefSeq" id="WP_067857870.1">
    <property type="nucleotide sequence ID" value="NZ_CP011502.1"/>
</dbReference>
<protein>
    <recommendedName>
        <fullName evidence="4">Secreted protein</fullName>
    </recommendedName>
</protein>
<organism evidence="2 3">
    <name type="scientific">Aeromicrobium erythreum</name>
    <dbReference type="NCBI Taxonomy" id="2041"/>
    <lineage>
        <taxon>Bacteria</taxon>
        <taxon>Bacillati</taxon>
        <taxon>Actinomycetota</taxon>
        <taxon>Actinomycetes</taxon>
        <taxon>Propionibacteriales</taxon>
        <taxon>Nocardioidaceae</taxon>
        <taxon>Aeromicrobium</taxon>
    </lineage>
</organism>
<evidence type="ECO:0000256" key="1">
    <source>
        <dbReference type="SAM" id="MobiDB-lite"/>
    </source>
</evidence>
<keyword evidence="3" id="KW-1185">Reference proteome</keyword>
<gene>
    <name evidence="2" type="ORF">AERYTH_09760</name>
</gene>
<evidence type="ECO:0008006" key="4">
    <source>
        <dbReference type="Google" id="ProtNLM"/>
    </source>
</evidence>
<proteinExistence type="predicted"/>
<dbReference type="OrthoDB" id="4952314at2"/>
<dbReference type="EMBL" id="CP011502">
    <property type="protein sequence ID" value="ALX04966.1"/>
    <property type="molecule type" value="Genomic_DNA"/>
</dbReference>
<name>A0A0U4CPD5_9ACTN</name>
<dbReference type="PATRIC" id="fig|2041.4.peg.2040"/>
<dbReference type="Pfam" id="PF19664">
    <property type="entry name" value="DUF6167"/>
    <property type="match status" value="1"/>
</dbReference>
<accession>A0A0U4CPD5</accession>
<dbReference type="STRING" id="2041.AERYTH_09760"/>
<feature type="compositionally biased region" description="Low complexity" evidence="1">
    <location>
        <begin position="78"/>
        <end position="93"/>
    </location>
</feature>